<feature type="compositionally biased region" description="Low complexity" evidence="1">
    <location>
        <begin position="310"/>
        <end position="319"/>
    </location>
</feature>
<reference evidence="3" key="2">
    <citation type="journal article" date="2008" name="Nucleic Acids Res.">
        <title>The rice annotation project database (RAP-DB): 2008 update.</title>
        <authorList>
            <consortium name="The rice annotation project (RAP)"/>
        </authorList>
    </citation>
    <scope>GENOME REANNOTATION</scope>
    <source>
        <strain evidence="3">cv. Nipponbare</strain>
    </source>
</reference>
<dbReference type="EMBL" id="AC135417">
    <property type="protein sequence ID" value="AAV43859.1"/>
    <property type="molecule type" value="Genomic_DNA"/>
</dbReference>
<evidence type="ECO:0000313" key="3">
    <source>
        <dbReference type="Proteomes" id="UP000000763"/>
    </source>
</evidence>
<sequence length="360" mass="39159">MTKIPFESSNASVRAAWKNVVDCLLRLKRLKLLPPSVVDQDGGTSAVSSSTERLGHLAKSESGVIFPSSHRGAGTSKHMSGVIGRFSQFLSLDAGGESLLSVGSEFENNIKIIQQCRIGSIFTESVKLPDESVQNLGRALIFAATGKGQKFSTPVEEEETDLIVLVSSANVHRFTTFWPQLHDCFAAKAIVALFRIAVRLLSGAGGGDRMSEELVFKSGYSDPGNAWSSSSSSFSSSSMVAAAATMMMMEDASRMGNLATSMFIKLAEALRKTSLVQREEVRNQRRYGTRRWRSWAEPFVPTPPCALAAGGRSPGPRRTFPGRRRASHAPSRLCLATHALPLPGWRKKTMKRERVGPTCH</sequence>
<name>Q5W6P8_ORYSJ</name>
<dbReference type="AlphaFoldDB" id="Q5W6P8"/>
<dbReference type="Proteomes" id="UP000000763">
    <property type="component" value="Chromosome 5"/>
</dbReference>
<accession>Q5W6P8</accession>
<gene>
    <name evidence="2" type="primary">OJ1314_A05.1</name>
</gene>
<reference evidence="3" key="1">
    <citation type="journal article" date="2005" name="Nature">
        <title>The map-based sequence of the rice genome.</title>
        <authorList>
            <consortium name="International rice genome sequencing project (IRGSP)"/>
            <person name="Matsumoto T."/>
            <person name="Wu J."/>
            <person name="Kanamori H."/>
            <person name="Katayose Y."/>
            <person name="Fujisawa M."/>
            <person name="Namiki N."/>
            <person name="Mizuno H."/>
            <person name="Yamamoto K."/>
            <person name="Antonio B.A."/>
            <person name="Baba T."/>
            <person name="Sakata K."/>
            <person name="Nagamura Y."/>
            <person name="Aoki H."/>
            <person name="Arikawa K."/>
            <person name="Arita K."/>
            <person name="Bito T."/>
            <person name="Chiden Y."/>
            <person name="Fujitsuka N."/>
            <person name="Fukunaka R."/>
            <person name="Hamada M."/>
            <person name="Harada C."/>
            <person name="Hayashi A."/>
            <person name="Hijishita S."/>
            <person name="Honda M."/>
            <person name="Hosokawa S."/>
            <person name="Ichikawa Y."/>
            <person name="Idonuma A."/>
            <person name="Iijima M."/>
            <person name="Ikeda M."/>
            <person name="Ikeno M."/>
            <person name="Ito K."/>
            <person name="Ito S."/>
            <person name="Ito T."/>
            <person name="Ito Y."/>
            <person name="Ito Y."/>
            <person name="Iwabuchi A."/>
            <person name="Kamiya K."/>
            <person name="Karasawa W."/>
            <person name="Kurita K."/>
            <person name="Katagiri S."/>
            <person name="Kikuta A."/>
            <person name="Kobayashi H."/>
            <person name="Kobayashi N."/>
            <person name="Machita K."/>
            <person name="Maehara T."/>
            <person name="Masukawa M."/>
            <person name="Mizubayashi T."/>
            <person name="Mukai Y."/>
            <person name="Nagasaki H."/>
            <person name="Nagata Y."/>
            <person name="Naito S."/>
            <person name="Nakashima M."/>
            <person name="Nakama Y."/>
            <person name="Nakamichi Y."/>
            <person name="Nakamura M."/>
            <person name="Meguro A."/>
            <person name="Negishi M."/>
            <person name="Ohta I."/>
            <person name="Ohta T."/>
            <person name="Okamoto M."/>
            <person name="Ono N."/>
            <person name="Saji S."/>
            <person name="Sakaguchi M."/>
            <person name="Sakai K."/>
            <person name="Shibata M."/>
            <person name="Shimokawa T."/>
            <person name="Song J."/>
            <person name="Takazaki Y."/>
            <person name="Terasawa K."/>
            <person name="Tsugane M."/>
            <person name="Tsuji K."/>
            <person name="Ueda S."/>
            <person name="Waki K."/>
            <person name="Yamagata H."/>
            <person name="Yamamoto M."/>
            <person name="Yamamoto S."/>
            <person name="Yamane H."/>
            <person name="Yoshiki S."/>
            <person name="Yoshihara R."/>
            <person name="Yukawa K."/>
            <person name="Zhong H."/>
            <person name="Yano M."/>
            <person name="Yuan Q."/>
            <person name="Ouyang S."/>
            <person name="Liu J."/>
            <person name="Jones K.M."/>
            <person name="Gansberger K."/>
            <person name="Moffat K."/>
            <person name="Hill J."/>
            <person name="Bera J."/>
            <person name="Fadrosh D."/>
            <person name="Jin S."/>
            <person name="Johri S."/>
            <person name="Kim M."/>
            <person name="Overton L."/>
            <person name="Reardon M."/>
            <person name="Tsitrin T."/>
            <person name="Vuong H."/>
            <person name="Weaver B."/>
            <person name="Ciecko A."/>
            <person name="Tallon L."/>
            <person name="Jackson J."/>
            <person name="Pai G."/>
            <person name="Aken S.V."/>
            <person name="Utterback T."/>
            <person name="Reidmuller S."/>
            <person name="Feldblyum T."/>
            <person name="Hsiao J."/>
            <person name="Zismann V."/>
            <person name="Iobst S."/>
            <person name="de Vazeille A.R."/>
            <person name="Buell C.R."/>
            <person name="Ying K."/>
            <person name="Li Y."/>
            <person name="Lu T."/>
            <person name="Huang Y."/>
            <person name="Zhao Q."/>
            <person name="Feng Q."/>
            <person name="Zhang L."/>
            <person name="Zhu J."/>
            <person name="Weng Q."/>
            <person name="Mu J."/>
            <person name="Lu Y."/>
            <person name="Fan D."/>
            <person name="Liu Y."/>
            <person name="Guan J."/>
            <person name="Zhang Y."/>
            <person name="Yu S."/>
            <person name="Liu X."/>
            <person name="Zhang Y."/>
            <person name="Hong G."/>
            <person name="Han B."/>
            <person name="Choisne N."/>
            <person name="Demange N."/>
            <person name="Orjeda G."/>
            <person name="Samain S."/>
            <person name="Cattolico L."/>
            <person name="Pelletier E."/>
            <person name="Couloux A."/>
            <person name="Segurens B."/>
            <person name="Wincker P."/>
            <person name="D'Hont A."/>
            <person name="Scarpelli C."/>
            <person name="Weissenbach J."/>
            <person name="Salanoubat M."/>
            <person name="Quetier F."/>
            <person name="Yu Y."/>
            <person name="Kim H.R."/>
            <person name="Rambo T."/>
            <person name="Currie J."/>
            <person name="Collura K."/>
            <person name="Luo M."/>
            <person name="Yang T."/>
            <person name="Ammiraju J.S.S."/>
            <person name="Engler F."/>
            <person name="Soderlund C."/>
            <person name="Wing R.A."/>
            <person name="Palmer L.E."/>
            <person name="de la Bastide M."/>
            <person name="Spiegel L."/>
            <person name="Nascimento L."/>
            <person name="Zutavern T."/>
            <person name="O'Shaughnessy A."/>
            <person name="Dike S."/>
            <person name="Dedhia N."/>
            <person name="Preston R."/>
            <person name="Balija V."/>
            <person name="McCombie W.R."/>
            <person name="Chow T."/>
            <person name="Chen H."/>
            <person name="Chung M."/>
            <person name="Chen C."/>
            <person name="Shaw J."/>
            <person name="Wu H."/>
            <person name="Hsiao K."/>
            <person name="Chao Y."/>
            <person name="Chu M."/>
            <person name="Cheng C."/>
            <person name="Hour A."/>
            <person name="Lee P."/>
            <person name="Lin S."/>
            <person name="Lin Y."/>
            <person name="Liou J."/>
            <person name="Liu S."/>
            <person name="Hsing Y."/>
            <person name="Raghuvanshi S."/>
            <person name="Mohanty A."/>
            <person name="Bharti A.K."/>
            <person name="Gaur A."/>
            <person name="Gupta V."/>
            <person name="Kumar D."/>
            <person name="Ravi V."/>
            <person name="Vij S."/>
            <person name="Kapur A."/>
            <person name="Khurana P."/>
            <person name="Khurana P."/>
            <person name="Khurana J.P."/>
            <person name="Tyagi A.K."/>
            <person name="Gaikwad K."/>
            <person name="Singh A."/>
            <person name="Dalal V."/>
            <person name="Srivastava S."/>
            <person name="Dixit A."/>
            <person name="Pal A.K."/>
            <person name="Ghazi I.A."/>
            <person name="Yadav M."/>
            <person name="Pandit A."/>
            <person name="Bhargava A."/>
            <person name="Sureshbabu K."/>
            <person name="Batra K."/>
            <person name="Sharma T.R."/>
            <person name="Mohapatra T."/>
            <person name="Singh N.K."/>
            <person name="Messing J."/>
            <person name="Nelson A.B."/>
            <person name="Fuks G."/>
            <person name="Kavchok S."/>
            <person name="Keizer G."/>
            <person name="Linton E."/>
            <person name="Llaca V."/>
            <person name="Song R."/>
            <person name="Tanyolac B."/>
            <person name="Young S."/>
            <person name="Ho-Il K."/>
            <person name="Hahn J.H."/>
            <person name="Sangsakoo G."/>
            <person name="Vanavichit A."/>
            <person name="de Mattos Luiz.A.T."/>
            <person name="Zimmer P.D."/>
            <person name="Malone G."/>
            <person name="Dellagostin O."/>
            <person name="de Oliveira A.C."/>
            <person name="Bevan M."/>
            <person name="Bancroft I."/>
            <person name="Minx P."/>
            <person name="Cordum H."/>
            <person name="Wilson R."/>
            <person name="Cheng Z."/>
            <person name="Jin W."/>
            <person name="Jiang J."/>
            <person name="Leong S.A."/>
            <person name="Iwama H."/>
            <person name="Gojobori T."/>
            <person name="Itoh T."/>
            <person name="Niimura Y."/>
            <person name="Fujii Y."/>
            <person name="Habara T."/>
            <person name="Sakai H."/>
            <person name="Sato Y."/>
            <person name="Wilson G."/>
            <person name="Kumar K."/>
            <person name="McCouch S."/>
            <person name="Juretic N."/>
            <person name="Hoen D."/>
            <person name="Wright S."/>
            <person name="Bruskiewich R."/>
            <person name="Bureau T."/>
            <person name="Miyao A."/>
            <person name="Hirochika H."/>
            <person name="Nishikawa T."/>
            <person name="Kadowaki K."/>
            <person name="Sugiura M."/>
            <person name="Burr B."/>
            <person name="Sasaki T."/>
        </authorList>
    </citation>
    <scope>NUCLEOTIDE SEQUENCE [LARGE SCALE GENOMIC DNA]</scope>
    <source>
        <strain evidence="3">cv. Nipponbare</strain>
    </source>
</reference>
<evidence type="ECO:0000313" key="2">
    <source>
        <dbReference type="EMBL" id="AAV43859.1"/>
    </source>
</evidence>
<proteinExistence type="predicted"/>
<organism evidence="2 3">
    <name type="scientific">Oryza sativa subsp. japonica</name>
    <name type="common">Rice</name>
    <dbReference type="NCBI Taxonomy" id="39947"/>
    <lineage>
        <taxon>Eukaryota</taxon>
        <taxon>Viridiplantae</taxon>
        <taxon>Streptophyta</taxon>
        <taxon>Embryophyta</taxon>
        <taxon>Tracheophyta</taxon>
        <taxon>Spermatophyta</taxon>
        <taxon>Magnoliopsida</taxon>
        <taxon>Liliopsida</taxon>
        <taxon>Poales</taxon>
        <taxon>Poaceae</taxon>
        <taxon>BOP clade</taxon>
        <taxon>Oryzoideae</taxon>
        <taxon>Oryzeae</taxon>
        <taxon>Oryzinae</taxon>
        <taxon>Oryza</taxon>
        <taxon>Oryza sativa</taxon>
    </lineage>
</organism>
<feature type="region of interest" description="Disordered" evidence="1">
    <location>
        <begin position="309"/>
        <end position="328"/>
    </location>
</feature>
<evidence type="ECO:0000256" key="1">
    <source>
        <dbReference type="SAM" id="MobiDB-lite"/>
    </source>
</evidence>
<protein>
    <submittedName>
        <fullName evidence="2">Apical-basal pattern formation protein</fullName>
    </submittedName>
</protein>